<proteinExistence type="predicted"/>
<sequence length="77" mass="8410">MAGATRNLAVGPSVLTTDDRAPSSLGGGGEKYAERQNARLRHPRATAMLLIDAAWTERPRTKPMRGPQGFFLVFDRV</sequence>
<comment type="caution">
    <text evidence="2">The sequence shown here is derived from an EMBL/GenBank/DDBJ whole genome shotgun (WGS) entry which is preliminary data.</text>
</comment>
<gene>
    <name evidence="2" type="ORF">GCM10023220_22440</name>
</gene>
<name>A0ABP9BGY6_9ACTN</name>
<dbReference type="EMBL" id="BAABIG010000022">
    <property type="protein sequence ID" value="GAA4795519.1"/>
    <property type="molecule type" value="Genomic_DNA"/>
</dbReference>
<keyword evidence="3" id="KW-1185">Reference proteome</keyword>
<organism evidence="2 3">
    <name type="scientific">Streptomyces ziwulingensis</name>
    <dbReference type="NCBI Taxonomy" id="1045501"/>
    <lineage>
        <taxon>Bacteria</taxon>
        <taxon>Bacillati</taxon>
        <taxon>Actinomycetota</taxon>
        <taxon>Actinomycetes</taxon>
        <taxon>Kitasatosporales</taxon>
        <taxon>Streptomycetaceae</taxon>
        <taxon>Streptomyces</taxon>
    </lineage>
</organism>
<evidence type="ECO:0000313" key="3">
    <source>
        <dbReference type="Proteomes" id="UP001501265"/>
    </source>
</evidence>
<dbReference type="Proteomes" id="UP001501265">
    <property type="component" value="Unassembled WGS sequence"/>
</dbReference>
<evidence type="ECO:0000313" key="2">
    <source>
        <dbReference type="EMBL" id="GAA4795519.1"/>
    </source>
</evidence>
<accession>A0ABP9BGY6</accession>
<reference evidence="3" key="1">
    <citation type="journal article" date="2019" name="Int. J. Syst. Evol. Microbiol.">
        <title>The Global Catalogue of Microorganisms (GCM) 10K type strain sequencing project: providing services to taxonomists for standard genome sequencing and annotation.</title>
        <authorList>
            <consortium name="The Broad Institute Genomics Platform"/>
            <consortium name="The Broad Institute Genome Sequencing Center for Infectious Disease"/>
            <person name="Wu L."/>
            <person name="Ma J."/>
        </authorList>
    </citation>
    <scope>NUCLEOTIDE SEQUENCE [LARGE SCALE GENOMIC DNA]</scope>
    <source>
        <strain evidence="3">JCM 18081</strain>
    </source>
</reference>
<protein>
    <recommendedName>
        <fullName evidence="4">Transposase</fullName>
    </recommendedName>
</protein>
<evidence type="ECO:0000256" key="1">
    <source>
        <dbReference type="SAM" id="MobiDB-lite"/>
    </source>
</evidence>
<evidence type="ECO:0008006" key="4">
    <source>
        <dbReference type="Google" id="ProtNLM"/>
    </source>
</evidence>
<feature type="region of interest" description="Disordered" evidence="1">
    <location>
        <begin position="1"/>
        <end position="39"/>
    </location>
</feature>